<dbReference type="PANTHER" id="PTHR42658">
    <property type="entry name" value="HYDROLASE TATD"/>
    <property type="match status" value="1"/>
</dbReference>
<dbReference type="SUPFAM" id="SSF51556">
    <property type="entry name" value="Metallo-dependent hydrolases"/>
    <property type="match status" value="1"/>
</dbReference>
<name>A0A8D6PX88_9EURY</name>
<reference evidence="2 3" key="1">
    <citation type="submission" date="2020-04" db="EMBL/GenBank/DDBJ databases">
        <authorList>
            <consortium name="Genoscope - CEA"/>
            <person name="William W."/>
        </authorList>
    </citation>
    <scope>NUCLEOTIDE SEQUENCE [LARGE SCALE GENOMIC DNA]</scope>
    <source>
        <strain evidence="2 3">SG7</strain>
    </source>
</reference>
<dbReference type="RefSeq" id="WP_214400220.1">
    <property type="nucleotide sequence ID" value="NZ_LR792632.1"/>
</dbReference>
<dbReference type="PANTHER" id="PTHR42658:SF1">
    <property type="entry name" value="HYDROLASE TATD"/>
    <property type="match status" value="1"/>
</dbReference>
<dbReference type="Gene3D" id="3.20.20.140">
    <property type="entry name" value="Metal-dependent hydrolases"/>
    <property type="match status" value="1"/>
</dbReference>
<evidence type="ECO:0000313" key="3">
    <source>
        <dbReference type="Proteomes" id="UP000679213"/>
    </source>
</evidence>
<dbReference type="InterPro" id="IPR032466">
    <property type="entry name" value="Metal_Hydrolase"/>
</dbReference>
<keyword evidence="1" id="KW-0378">Hydrolase</keyword>
<dbReference type="PIRSF" id="PIRSF005295">
    <property type="entry name" value="UCP005295_TatD"/>
    <property type="match status" value="1"/>
</dbReference>
<dbReference type="Pfam" id="PF01026">
    <property type="entry name" value="TatD_DNase"/>
    <property type="match status" value="1"/>
</dbReference>
<dbReference type="AlphaFoldDB" id="A0A8D6PX88"/>
<proteinExistence type="inferred from homology"/>
<sequence>MIDTHIHSDTRGLEDLELMAMCLDAVITLAHDPFEMKNVKVWEAHVEKILINELERAKKVGLNLFICVGVHPRAIPPEIDEALNKIKNEYVKYDKVVGIGEIGLEKATKEEKEVFIKQLKLAEELNMPAVVHTPRRNKEEVTKIILEEIDTLNLKNKNIVIEHCNKETTKWVLDKGFYVGLTIQPGKLTPLEAVEIVKEYKDFANKILLNSDCSSNASDVLAVPRTVLKMKINNIEKEIITNVAHKNAVELFKLNIE</sequence>
<dbReference type="KEGG" id="mesg:MLAUSG7_0311"/>
<organism evidence="2 3">
    <name type="scientific">Methanocaldococcus lauensis</name>
    <dbReference type="NCBI Taxonomy" id="2546128"/>
    <lineage>
        <taxon>Archaea</taxon>
        <taxon>Methanobacteriati</taxon>
        <taxon>Methanobacteriota</taxon>
        <taxon>Methanomada group</taxon>
        <taxon>Methanococci</taxon>
        <taxon>Methanococcales</taxon>
        <taxon>Methanocaldococcaceae</taxon>
        <taxon>Methanocaldococcus</taxon>
    </lineage>
</organism>
<dbReference type="GO" id="GO:0016788">
    <property type="term" value="F:hydrolase activity, acting on ester bonds"/>
    <property type="evidence" value="ECO:0007669"/>
    <property type="project" value="UniProtKB-UniRule"/>
</dbReference>
<dbReference type="InterPro" id="IPR001130">
    <property type="entry name" value="TatD-like"/>
</dbReference>
<dbReference type="GeneID" id="65883115"/>
<dbReference type="GO" id="GO:0046872">
    <property type="term" value="F:metal ion binding"/>
    <property type="evidence" value="ECO:0007669"/>
    <property type="project" value="UniProtKB-KW"/>
</dbReference>
<accession>A0A8D6PX88</accession>
<dbReference type="InterPro" id="IPR012022">
    <property type="entry name" value="UCP005295"/>
</dbReference>
<gene>
    <name evidence="2" type="ORF">MLAUSG7_0311</name>
</gene>
<evidence type="ECO:0000256" key="1">
    <source>
        <dbReference type="PIRNR" id="PIRNR005295"/>
    </source>
</evidence>
<dbReference type="EMBL" id="LR792632">
    <property type="protein sequence ID" value="CAB3287628.1"/>
    <property type="molecule type" value="Genomic_DNA"/>
</dbReference>
<keyword evidence="3" id="KW-1185">Reference proteome</keyword>
<dbReference type="Proteomes" id="UP000679213">
    <property type="component" value="Chromosome I"/>
</dbReference>
<protein>
    <submittedName>
        <fullName evidence="2">TatD-related deoxyribonuclease</fullName>
    </submittedName>
</protein>
<comment type="similarity">
    <text evidence="1">Belongs to the metallo-dependent hydrolases superfamily.</text>
</comment>
<evidence type="ECO:0000313" key="2">
    <source>
        <dbReference type="EMBL" id="CAB3287628.1"/>
    </source>
</evidence>
<keyword evidence="1" id="KW-0479">Metal-binding</keyword>